<evidence type="ECO:0000256" key="1">
    <source>
        <dbReference type="SAM" id="Phobius"/>
    </source>
</evidence>
<name>A0ABQ4L659_9BACL</name>
<accession>A0ABQ4L659</accession>
<gene>
    <name evidence="2" type="ORF">J21TS7_04070</name>
</gene>
<feature type="transmembrane region" description="Helical" evidence="1">
    <location>
        <begin position="51"/>
        <end position="73"/>
    </location>
</feature>
<keyword evidence="1" id="KW-0472">Membrane</keyword>
<dbReference type="EMBL" id="BORU01000001">
    <property type="protein sequence ID" value="GIO52089.1"/>
    <property type="molecule type" value="Genomic_DNA"/>
</dbReference>
<keyword evidence="1" id="KW-0812">Transmembrane</keyword>
<keyword evidence="1" id="KW-1133">Transmembrane helix</keyword>
<evidence type="ECO:0000313" key="2">
    <source>
        <dbReference type="EMBL" id="GIO52089.1"/>
    </source>
</evidence>
<protein>
    <submittedName>
        <fullName evidence="2">Uncharacterized protein</fullName>
    </submittedName>
</protein>
<comment type="caution">
    <text evidence="2">The sequence shown here is derived from an EMBL/GenBank/DDBJ whole genome shotgun (WGS) entry which is preliminary data.</text>
</comment>
<organism evidence="2 3">
    <name type="scientific">Paenibacillus cineris</name>
    <dbReference type="NCBI Taxonomy" id="237530"/>
    <lineage>
        <taxon>Bacteria</taxon>
        <taxon>Bacillati</taxon>
        <taxon>Bacillota</taxon>
        <taxon>Bacilli</taxon>
        <taxon>Bacillales</taxon>
        <taxon>Paenibacillaceae</taxon>
        <taxon>Paenibacillus</taxon>
    </lineage>
</organism>
<feature type="transmembrane region" description="Helical" evidence="1">
    <location>
        <begin position="80"/>
        <end position="98"/>
    </location>
</feature>
<proteinExistence type="predicted"/>
<sequence length="105" mass="11395">MKKGIPYFLMILAALVLLVQNHQDVSVGDMIFSSLGLDPWIGSSAPGSTRYHLPVIAGLALLVAGIFGTVRLYRAKNPRILSWILLACIGIIYAYPLVTRLIGSL</sequence>
<keyword evidence="3" id="KW-1185">Reference proteome</keyword>
<dbReference type="RefSeq" id="WP_212982652.1">
    <property type="nucleotide sequence ID" value="NZ_BORU01000001.1"/>
</dbReference>
<reference evidence="2 3" key="1">
    <citation type="submission" date="2021-03" db="EMBL/GenBank/DDBJ databases">
        <title>Antimicrobial resistance genes in bacteria isolated from Japanese honey, and their potential for conferring macrolide and lincosamide resistance in the American foulbrood pathogen Paenibacillus larvae.</title>
        <authorList>
            <person name="Okamoto M."/>
            <person name="Kumagai M."/>
            <person name="Kanamori H."/>
            <person name="Takamatsu D."/>
        </authorList>
    </citation>
    <scope>NUCLEOTIDE SEQUENCE [LARGE SCALE GENOMIC DNA]</scope>
    <source>
        <strain evidence="2 3">J21TS7</strain>
    </source>
</reference>
<dbReference type="Proteomes" id="UP000676601">
    <property type="component" value="Unassembled WGS sequence"/>
</dbReference>
<evidence type="ECO:0000313" key="3">
    <source>
        <dbReference type="Proteomes" id="UP000676601"/>
    </source>
</evidence>